<dbReference type="SMART" id="SM00382">
    <property type="entry name" value="AAA"/>
    <property type="match status" value="1"/>
</dbReference>
<keyword evidence="1" id="KW-0813">Transport</keyword>
<dbReference type="SUPFAM" id="SSF52540">
    <property type="entry name" value="P-loop containing nucleoside triphosphate hydrolases"/>
    <property type="match status" value="1"/>
</dbReference>
<evidence type="ECO:0000256" key="2">
    <source>
        <dbReference type="ARBA" id="ARBA00022741"/>
    </source>
</evidence>
<dbReference type="GO" id="GO:1903806">
    <property type="term" value="P:L-isoleucine import across plasma membrane"/>
    <property type="evidence" value="ECO:0007669"/>
    <property type="project" value="TreeGrafter"/>
</dbReference>
<evidence type="ECO:0000256" key="1">
    <source>
        <dbReference type="ARBA" id="ARBA00022448"/>
    </source>
</evidence>
<dbReference type="OrthoDB" id="9805514at2"/>
<dbReference type="FunFam" id="3.40.50.300:FF:000421">
    <property type="entry name" value="Branched-chain amino acid ABC transporter ATP-binding protein"/>
    <property type="match status" value="1"/>
</dbReference>
<dbReference type="EMBL" id="CM001022">
    <property type="protein sequence ID" value="EFQ23859.1"/>
    <property type="molecule type" value="Genomic_DNA"/>
</dbReference>
<dbReference type="STRING" id="584708.Apau_1440"/>
<evidence type="ECO:0000313" key="6">
    <source>
        <dbReference type="Proteomes" id="UP000005096"/>
    </source>
</evidence>
<dbReference type="Pfam" id="PF00005">
    <property type="entry name" value="ABC_tran"/>
    <property type="match status" value="1"/>
</dbReference>
<dbReference type="GO" id="GO:1903805">
    <property type="term" value="P:L-valine import across plasma membrane"/>
    <property type="evidence" value="ECO:0007669"/>
    <property type="project" value="TreeGrafter"/>
</dbReference>
<dbReference type="InterPro" id="IPR003439">
    <property type="entry name" value="ABC_transporter-like_ATP-bd"/>
</dbReference>
<reference evidence="5 6" key="1">
    <citation type="journal article" date="2010" name="Stand. Genomic Sci.">
        <title>Non-contiguous finished genome sequence of Aminomonas paucivorans type strain (GLU-3).</title>
        <authorList>
            <person name="Pitluck S."/>
            <person name="Yasawong M."/>
            <person name="Held B."/>
            <person name="Lapidus A."/>
            <person name="Nolan M."/>
            <person name="Copeland A."/>
            <person name="Lucas S."/>
            <person name="Del Rio T.G."/>
            <person name="Tice H."/>
            <person name="Cheng J.F."/>
            <person name="Chertkov O."/>
            <person name="Goodwin L."/>
            <person name="Tapia R."/>
            <person name="Han C."/>
            <person name="Liolios K."/>
            <person name="Ivanova N."/>
            <person name="Mavromatis K."/>
            <person name="Ovchinnikova G."/>
            <person name="Pati A."/>
            <person name="Chen A."/>
            <person name="Palaniappan K."/>
            <person name="Land M."/>
            <person name="Hauser L."/>
            <person name="Chang Y.J."/>
            <person name="Jeffries C.D."/>
            <person name="Pukall R."/>
            <person name="Spring S."/>
            <person name="Rohde M."/>
            <person name="Sikorski J."/>
            <person name="Goker M."/>
            <person name="Woyke T."/>
            <person name="Bristow J."/>
            <person name="Eisen J.A."/>
            <person name="Markowitz V."/>
            <person name="Hugenholtz P."/>
            <person name="Kyrpides N.C."/>
            <person name="Klenk H.P."/>
        </authorList>
    </citation>
    <scope>NUCLEOTIDE SEQUENCE [LARGE SCALE GENOMIC DNA]</scope>
    <source>
        <strain evidence="5 6">DSM 12260</strain>
    </source>
</reference>
<dbReference type="Proteomes" id="UP000005096">
    <property type="component" value="Chromosome"/>
</dbReference>
<dbReference type="GO" id="GO:0005886">
    <property type="term" value="C:plasma membrane"/>
    <property type="evidence" value="ECO:0007669"/>
    <property type="project" value="TreeGrafter"/>
</dbReference>
<dbReference type="HOGENOM" id="CLU_000604_1_2_0"/>
<dbReference type="InterPro" id="IPR032823">
    <property type="entry name" value="BCA_ABC_TP_C"/>
</dbReference>
<dbReference type="PROSITE" id="PS50893">
    <property type="entry name" value="ABC_TRANSPORTER_2"/>
    <property type="match status" value="1"/>
</dbReference>
<dbReference type="InterPro" id="IPR003593">
    <property type="entry name" value="AAA+_ATPase"/>
</dbReference>
<dbReference type="AlphaFoldDB" id="E3D0N8"/>
<dbReference type="GO" id="GO:0005304">
    <property type="term" value="F:L-valine transmembrane transporter activity"/>
    <property type="evidence" value="ECO:0007669"/>
    <property type="project" value="TreeGrafter"/>
</dbReference>
<sequence length="256" mass="28155">MSAELLSVRDLSIQFGGLKAVDGVDFDMNQGEILGLLGPNGAGKTTCFNMISGVYRPTRGEIRFQGARTDGLAPHQMAALGIGRTFQIVKPFATLSVRENVCIALGGNRYRGNLLGSFRFWRRPSVLEEAERILRDVGLGDRMDQRAGLLPIGNLRKLEIARSLALHPKLLLLDESFSGLRHEEIEQIEVLVRRIREQGISILLIEHNMKVAMGLSDRIVVLDHGRKLAEGLPQEISRNPEVIEAYLGKGASGHAA</sequence>
<feature type="domain" description="ABC transporter" evidence="4">
    <location>
        <begin position="6"/>
        <end position="249"/>
    </location>
</feature>
<dbReference type="GO" id="GO:0042941">
    <property type="term" value="P:D-alanine transmembrane transport"/>
    <property type="evidence" value="ECO:0007669"/>
    <property type="project" value="TreeGrafter"/>
</dbReference>
<name>E3D0N8_9BACT</name>
<organism evidence="5 6">
    <name type="scientific">Aminomonas paucivorans DSM 12260</name>
    <dbReference type="NCBI Taxonomy" id="584708"/>
    <lineage>
        <taxon>Bacteria</taxon>
        <taxon>Thermotogati</taxon>
        <taxon>Synergistota</taxon>
        <taxon>Synergistia</taxon>
        <taxon>Synergistales</taxon>
        <taxon>Synergistaceae</taxon>
        <taxon>Aminomonas</taxon>
    </lineage>
</organism>
<accession>E3D0N8</accession>
<dbReference type="Gene3D" id="3.40.50.300">
    <property type="entry name" value="P-loop containing nucleotide triphosphate hydrolases"/>
    <property type="match status" value="1"/>
</dbReference>
<dbReference type="GO" id="GO:0015188">
    <property type="term" value="F:L-isoleucine transmembrane transporter activity"/>
    <property type="evidence" value="ECO:0007669"/>
    <property type="project" value="TreeGrafter"/>
</dbReference>
<gene>
    <name evidence="5" type="ORF">Apau_1440</name>
</gene>
<dbReference type="eggNOG" id="COG0411">
    <property type="taxonomic scope" value="Bacteria"/>
</dbReference>
<dbReference type="Pfam" id="PF12399">
    <property type="entry name" value="BCA_ABC_TP_C"/>
    <property type="match status" value="1"/>
</dbReference>
<dbReference type="CDD" id="cd03219">
    <property type="entry name" value="ABC_Mj1267_LivG_branched"/>
    <property type="match status" value="1"/>
</dbReference>
<dbReference type="PANTHER" id="PTHR45772">
    <property type="entry name" value="CONSERVED COMPONENT OF ABC TRANSPORTER FOR NATURAL AMINO ACIDS-RELATED"/>
    <property type="match status" value="1"/>
</dbReference>
<keyword evidence="3 5" id="KW-0067">ATP-binding</keyword>
<dbReference type="PaxDb" id="584708-Apau_1440"/>
<evidence type="ECO:0000256" key="3">
    <source>
        <dbReference type="ARBA" id="ARBA00022840"/>
    </source>
</evidence>
<dbReference type="GO" id="GO:0015808">
    <property type="term" value="P:L-alanine transport"/>
    <property type="evidence" value="ECO:0007669"/>
    <property type="project" value="TreeGrafter"/>
</dbReference>
<dbReference type="InterPro" id="IPR027417">
    <property type="entry name" value="P-loop_NTPase"/>
</dbReference>
<dbReference type="InterPro" id="IPR051120">
    <property type="entry name" value="ABC_AA/LPS_Transport"/>
</dbReference>
<evidence type="ECO:0000259" key="4">
    <source>
        <dbReference type="PROSITE" id="PS50893"/>
    </source>
</evidence>
<dbReference type="GO" id="GO:0005524">
    <property type="term" value="F:ATP binding"/>
    <property type="evidence" value="ECO:0007669"/>
    <property type="project" value="UniProtKB-KW"/>
</dbReference>
<dbReference type="GO" id="GO:0015192">
    <property type="term" value="F:L-phenylalanine transmembrane transporter activity"/>
    <property type="evidence" value="ECO:0007669"/>
    <property type="project" value="TreeGrafter"/>
</dbReference>
<keyword evidence="2" id="KW-0547">Nucleotide-binding</keyword>
<proteinExistence type="predicted"/>
<protein>
    <submittedName>
        <fullName evidence="5">Amino acid/amide ABC transporter ATP-binding protein 1, HAAT family</fullName>
    </submittedName>
</protein>
<evidence type="ECO:0000313" key="5">
    <source>
        <dbReference type="EMBL" id="EFQ23859.1"/>
    </source>
</evidence>
<dbReference type="RefSeq" id="WP_006301063.1">
    <property type="nucleotide sequence ID" value="NZ_CM001022.1"/>
</dbReference>
<keyword evidence="6" id="KW-1185">Reference proteome</keyword>
<dbReference type="PANTHER" id="PTHR45772:SF7">
    <property type="entry name" value="AMINO ACID ABC TRANSPORTER ATP-BINDING PROTEIN"/>
    <property type="match status" value="1"/>
</dbReference>
<dbReference type="GO" id="GO:0016887">
    <property type="term" value="F:ATP hydrolysis activity"/>
    <property type="evidence" value="ECO:0007669"/>
    <property type="project" value="InterPro"/>
</dbReference>